<evidence type="ECO:0000313" key="3">
    <source>
        <dbReference type="Proteomes" id="UP000790347"/>
    </source>
</evidence>
<keyword evidence="3" id="KW-1185">Reference proteome</keyword>
<reference evidence="2" key="2">
    <citation type="journal article" date="2022" name="Res Sq">
        <title>Comparative Genomics Reveals Insights into the Divergent Evolution of Astigmatic Mites and Household Pest Adaptations.</title>
        <authorList>
            <person name="Xiong Q."/>
            <person name="Wan A.T.-Y."/>
            <person name="Liu X.-Y."/>
            <person name="Fung C.S.-H."/>
            <person name="Xiao X."/>
            <person name="Malainual N."/>
            <person name="Hou J."/>
            <person name="Wang L."/>
            <person name="Wang M."/>
            <person name="Yang K."/>
            <person name="Cui Y."/>
            <person name="Leung E."/>
            <person name="Nong W."/>
            <person name="Shin S.-K."/>
            <person name="Au S."/>
            <person name="Jeong K.Y."/>
            <person name="Chew F.T."/>
            <person name="Hui J."/>
            <person name="Leung T.F."/>
            <person name="Tungtrongchitr A."/>
            <person name="Zhong N."/>
            <person name="Liu Z."/>
            <person name="Tsui S."/>
        </authorList>
    </citation>
    <scope>NUCLEOTIDE SEQUENCE</scope>
    <source>
        <strain evidence="2">Derf</strain>
        <tissue evidence="2">Whole organism</tissue>
    </source>
</reference>
<evidence type="ECO:0000313" key="2">
    <source>
        <dbReference type="EMBL" id="KAH9527776.1"/>
    </source>
</evidence>
<protein>
    <submittedName>
        <fullName evidence="2">Uncharacterized protein</fullName>
    </submittedName>
</protein>
<dbReference type="AlphaFoldDB" id="A0A922IA50"/>
<keyword evidence="1" id="KW-0472">Membrane</keyword>
<dbReference type="EMBL" id="ASGP02000001">
    <property type="protein sequence ID" value="KAH9527776.1"/>
    <property type="molecule type" value="Genomic_DNA"/>
</dbReference>
<evidence type="ECO:0000256" key="1">
    <source>
        <dbReference type="SAM" id="Phobius"/>
    </source>
</evidence>
<keyword evidence="1" id="KW-1133">Transmembrane helix</keyword>
<dbReference type="Proteomes" id="UP000790347">
    <property type="component" value="Unassembled WGS sequence"/>
</dbReference>
<feature type="transmembrane region" description="Helical" evidence="1">
    <location>
        <begin position="36"/>
        <end position="60"/>
    </location>
</feature>
<organism evidence="2 3">
    <name type="scientific">Dermatophagoides farinae</name>
    <name type="common">American house dust mite</name>
    <dbReference type="NCBI Taxonomy" id="6954"/>
    <lineage>
        <taxon>Eukaryota</taxon>
        <taxon>Metazoa</taxon>
        <taxon>Ecdysozoa</taxon>
        <taxon>Arthropoda</taxon>
        <taxon>Chelicerata</taxon>
        <taxon>Arachnida</taxon>
        <taxon>Acari</taxon>
        <taxon>Acariformes</taxon>
        <taxon>Sarcoptiformes</taxon>
        <taxon>Astigmata</taxon>
        <taxon>Psoroptidia</taxon>
        <taxon>Analgoidea</taxon>
        <taxon>Pyroglyphidae</taxon>
        <taxon>Dermatophagoidinae</taxon>
        <taxon>Dermatophagoides</taxon>
    </lineage>
</organism>
<proteinExistence type="predicted"/>
<name>A0A922IA50_DERFA</name>
<sequence>MKSVHIQLHPSLLFMDDSSQKKIFHYKIYDNFSLSYLLWTILAILTIIITRPVHCIIYYFHKNINQLG</sequence>
<accession>A0A922IA50</accession>
<gene>
    <name evidence="2" type="ORF">DERF_001775</name>
</gene>
<keyword evidence="1" id="KW-0812">Transmembrane</keyword>
<comment type="caution">
    <text evidence="2">The sequence shown here is derived from an EMBL/GenBank/DDBJ whole genome shotgun (WGS) entry which is preliminary data.</text>
</comment>
<reference evidence="2" key="1">
    <citation type="submission" date="2013-05" db="EMBL/GenBank/DDBJ databases">
        <authorList>
            <person name="Yim A.K.Y."/>
            <person name="Chan T.F."/>
            <person name="Ji K.M."/>
            <person name="Liu X.Y."/>
            <person name="Zhou J.W."/>
            <person name="Li R.Q."/>
            <person name="Yang K.Y."/>
            <person name="Li J."/>
            <person name="Li M."/>
            <person name="Law P.T.W."/>
            <person name="Wu Y.L."/>
            <person name="Cai Z.L."/>
            <person name="Qin H."/>
            <person name="Bao Y."/>
            <person name="Leung R.K.K."/>
            <person name="Ng P.K.S."/>
            <person name="Zou J."/>
            <person name="Zhong X.J."/>
            <person name="Ran P.X."/>
            <person name="Zhong N.S."/>
            <person name="Liu Z.G."/>
            <person name="Tsui S.K.W."/>
        </authorList>
    </citation>
    <scope>NUCLEOTIDE SEQUENCE</scope>
    <source>
        <strain evidence="2">Derf</strain>
        <tissue evidence="2">Whole organism</tissue>
    </source>
</reference>